<evidence type="ECO:0000313" key="6">
    <source>
        <dbReference type="EMBL" id="EYC40572.1"/>
    </source>
</evidence>
<dbReference type="PANTHER" id="PTHR47977">
    <property type="entry name" value="RAS-RELATED PROTEIN RAB"/>
    <property type="match status" value="1"/>
</dbReference>
<dbReference type="GO" id="GO:0005509">
    <property type="term" value="F:calcium ion binding"/>
    <property type="evidence" value="ECO:0007669"/>
    <property type="project" value="InterPro"/>
</dbReference>
<dbReference type="PROSITE" id="PS51419">
    <property type="entry name" value="RAB"/>
    <property type="match status" value="1"/>
</dbReference>
<dbReference type="NCBIfam" id="TIGR00231">
    <property type="entry name" value="small_GTP"/>
    <property type="match status" value="1"/>
</dbReference>
<dbReference type="PROSITE" id="PS51421">
    <property type="entry name" value="RAS"/>
    <property type="match status" value="1"/>
</dbReference>
<dbReference type="OrthoDB" id="9989112at2759"/>
<dbReference type="FunFam" id="1.10.238.10:FF:000551">
    <property type="entry name" value="Mutated in colorectal cancer isoform 1"/>
    <property type="match status" value="1"/>
</dbReference>
<dbReference type="InterPro" id="IPR027417">
    <property type="entry name" value="P-loop_NTPase"/>
</dbReference>
<dbReference type="SMART" id="SM00054">
    <property type="entry name" value="EFh"/>
    <property type="match status" value="2"/>
</dbReference>
<proteinExistence type="predicted"/>
<gene>
    <name evidence="6" type="primary">Acey_s0606.g583</name>
    <name evidence="6" type="synonym">Acey-tag-312</name>
    <name evidence="6" type="ORF">Y032_0606g583</name>
</gene>
<dbReference type="SMART" id="SM00177">
    <property type="entry name" value="ARF"/>
    <property type="match status" value="1"/>
</dbReference>
<keyword evidence="1" id="KW-0547">Nucleotide-binding</keyword>
<protein>
    <recommendedName>
        <fullName evidence="5">EF-hand domain-containing protein</fullName>
    </recommendedName>
</protein>
<dbReference type="EMBL" id="JARK01000206">
    <property type="protein sequence ID" value="EYC40572.1"/>
    <property type="molecule type" value="Genomic_DNA"/>
</dbReference>
<dbReference type="InterPro" id="IPR050227">
    <property type="entry name" value="Rab"/>
</dbReference>
<dbReference type="InterPro" id="IPR002048">
    <property type="entry name" value="EF_hand_dom"/>
</dbReference>
<comment type="caution">
    <text evidence="6">The sequence shown here is derived from an EMBL/GenBank/DDBJ whole genome shotgun (WGS) entry which is preliminary data.</text>
</comment>
<evidence type="ECO:0000313" key="7">
    <source>
        <dbReference type="Proteomes" id="UP000024635"/>
    </source>
</evidence>
<sequence length="641" mass="73060">MASEVERLFNLCDPEGKGYLTEQDLQHICPQLDQKDIEFIFAQLDTDGSGKIDKDEFCNGFNRTVLEGESRGYGGMKRRASVIDYSGNLGDSNKLAGLPDAPPIRAGDEVFDSDAESAFPRNSRLRTLEEDVYNSESDTNASIDFSLPCHEEVVLLYQQLQSAGVPQLLRKYERIVGSFYKEIKDQKDENQRLQHVFETEKDMYNKRMEEVELELDQQVMIAERKAREEERQRLTKEKEEMQARMAEEMRTMQGNIERLQKMESVLEKEGQNLTHQKELQERLKEVCSENTELRRGLAENHLELAMIKSELAHVRAEYEHKQNELIRQKDEVSVVSQESENMQRQIQLLFEANKKLHDTNESLRDALDSRASVIKQFNLRTPSPKLARTTSEGLALFQSQSQDPLRMPTPATLSEIAPEEDDLGLTISFDDGNCSTDSEKPKGDIEPMMGLYPATGPAERTFRVVMCGEAAVGKSSLVMRLVSGKHCANLPSTLGVDFHVKTVCVDGRNVALQLWDTAGQERFRSLCKSYFRRADGAILVYDVSSEHSFIKVRDWIDTIKDSVERQIPVILVGNKCDLRQEMGEVVSSQDGAALAAVRSSFDWERALIQMLFSRKCMLLREDVSRVIGRFSERVSTYIYRT</sequence>
<evidence type="ECO:0000256" key="4">
    <source>
        <dbReference type="SAM" id="Coils"/>
    </source>
</evidence>
<dbReference type="FunFam" id="3.40.50.300:FF:001447">
    <property type="entry name" value="Ras-related protein Rab-1B"/>
    <property type="match status" value="1"/>
</dbReference>
<dbReference type="GO" id="GO:0005525">
    <property type="term" value="F:GTP binding"/>
    <property type="evidence" value="ECO:0007669"/>
    <property type="project" value="UniProtKB-KW"/>
</dbReference>
<dbReference type="PROSITE" id="PS51420">
    <property type="entry name" value="RHO"/>
    <property type="match status" value="1"/>
</dbReference>
<dbReference type="InterPro" id="IPR018247">
    <property type="entry name" value="EF_Hand_1_Ca_BS"/>
</dbReference>
<feature type="domain" description="EF-hand" evidence="5">
    <location>
        <begin position="32"/>
        <end position="67"/>
    </location>
</feature>
<dbReference type="CDD" id="cd00051">
    <property type="entry name" value="EFh"/>
    <property type="match status" value="1"/>
</dbReference>
<dbReference type="AlphaFoldDB" id="A0A016WMV8"/>
<dbReference type="SMART" id="SM00174">
    <property type="entry name" value="RHO"/>
    <property type="match status" value="1"/>
</dbReference>
<feature type="coiled-coil region" evidence="4">
    <location>
        <begin position="304"/>
        <end position="331"/>
    </location>
</feature>
<dbReference type="Gene3D" id="3.40.50.300">
    <property type="entry name" value="P-loop containing nucleotide triphosphate hydrolases"/>
    <property type="match status" value="1"/>
</dbReference>
<feature type="coiled-coil region" evidence="4">
    <location>
        <begin position="212"/>
        <end position="276"/>
    </location>
</feature>
<keyword evidence="3" id="KW-0342">GTP-binding</keyword>
<keyword evidence="7" id="KW-1185">Reference proteome</keyword>
<reference evidence="7" key="1">
    <citation type="journal article" date="2015" name="Nat. Genet.">
        <title>The genome and transcriptome of the zoonotic hookworm Ancylostoma ceylanicum identify infection-specific gene families.</title>
        <authorList>
            <person name="Schwarz E.M."/>
            <person name="Hu Y."/>
            <person name="Antoshechkin I."/>
            <person name="Miller M.M."/>
            <person name="Sternberg P.W."/>
            <person name="Aroian R.V."/>
        </authorList>
    </citation>
    <scope>NUCLEOTIDE SEQUENCE</scope>
    <source>
        <strain evidence="7">HY135</strain>
    </source>
</reference>
<dbReference type="Pfam" id="PF00071">
    <property type="entry name" value="Ras"/>
    <property type="match status" value="1"/>
</dbReference>
<dbReference type="InterPro" id="IPR011992">
    <property type="entry name" value="EF-hand-dom_pair"/>
</dbReference>
<dbReference type="Gene3D" id="1.10.238.10">
    <property type="entry name" value="EF-hand"/>
    <property type="match status" value="1"/>
</dbReference>
<dbReference type="CDD" id="cd00154">
    <property type="entry name" value="Rab"/>
    <property type="match status" value="1"/>
</dbReference>
<dbReference type="SMART" id="SM00175">
    <property type="entry name" value="RAB"/>
    <property type="match status" value="1"/>
</dbReference>
<evidence type="ECO:0000256" key="1">
    <source>
        <dbReference type="ARBA" id="ARBA00022741"/>
    </source>
</evidence>
<evidence type="ECO:0000259" key="5">
    <source>
        <dbReference type="PROSITE" id="PS50222"/>
    </source>
</evidence>
<dbReference type="SUPFAM" id="SSF52540">
    <property type="entry name" value="P-loop containing nucleoside triphosphate hydrolases"/>
    <property type="match status" value="1"/>
</dbReference>
<name>A0A016WMV8_9BILA</name>
<dbReference type="SMART" id="SM00173">
    <property type="entry name" value="RAS"/>
    <property type="match status" value="1"/>
</dbReference>
<dbReference type="PROSITE" id="PS50222">
    <property type="entry name" value="EF_HAND_2"/>
    <property type="match status" value="1"/>
</dbReference>
<dbReference type="SUPFAM" id="SSF47473">
    <property type="entry name" value="EF-hand"/>
    <property type="match status" value="1"/>
</dbReference>
<dbReference type="STRING" id="53326.A0A016WMV8"/>
<accession>A0A016WMV8</accession>
<dbReference type="Proteomes" id="UP000024635">
    <property type="component" value="Unassembled WGS sequence"/>
</dbReference>
<dbReference type="GO" id="GO:0003924">
    <property type="term" value="F:GTPase activity"/>
    <property type="evidence" value="ECO:0007669"/>
    <property type="project" value="InterPro"/>
</dbReference>
<dbReference type="PRINTS" id="PR00449">
    <property type="entry name" value="RASTRNSFRMNG"/>
</dbReference>
<dbReference type="Pfam" id="PF13499">
    <property type="entry name" value="EF-hand_7"/>
    <property type="match status" value="1"/>
</dbReference>
<organism evidence="6 7">
    <name type="scientific">Ancylostoma ceylanicum</name>
    <dbReference type="NCBI Taxonomy" id="53326"/>
    <lineage>
        <taxon>Eukaryota</taxon>
        <taxon>Metazoa</taxon>
        <taxon>Ecdysozoa</taxon>
        <taxon>Nematoda</taxon>
        <taxon>Chromadorea</taxon>
        <taxon>Rhabditida</taxon>
        <taxon>Rhabditina</taxon>
        <taxon>Rhabditomorpha</taxon>
        <taxon>Strongyloidea</taxon>
        <taxon>Ancylostomatidae</taxon>
        <taxon>Ancylostomatinae</taxon>
        <taxon>Ancylostoma</taxon>
    </lineage>
</organism>
<dbReference type="PROSITE" id="PS00018">
    <property type="entry name" value="EF_HAND_1"/>
    <property type="match status" value="1"/>
</dbReference>
<dbReference type="InterPro" id="IPR001806">
    <property type="entry name" value="Small_GTPase"/>
</dbReference>
<evidence type="ECO:0000256" key="3">
    <source>
        <dbReference type="ARBA" id="ARBA00023134"/>
    </source>
</evidence>
<evidence type="ECO:0000256" key="2">
    <source>
        <dbReference type="ARBA" id="ARBA00022837"/>
    </source>
</evidence>
<keyword evidence="4" id="KW-0175">Coiled coil</keyword>
<keyword evidence="2" id="KW-0106">Calcium</keyword>
<dbReference type="InterPro" id="IPR005225">
    <property type="entry name" value="Small_GTP-bd"/>
</dbReference>